<dbReference type="AlphaFoldDB" id="A0AAN6GAK6"/>
<gene>
    <name evidence="3" type="ORF">OC842_004032</name>
</gene>
<keyword evidence="1" id="KW-0175">Coiled coil</keyword>
<feature type="region of interest" description="Disordered" evidence="2">
    <location>
        <begin position="416"/>
        <end position="439"/>
    </location>
</feature>
<proteinExistence type="predicted"/>
<sequence>MRVCPACSQPAVEFIPEASGDVCTDCGYTVDVVLLDGSKDIADGHGLSLWRDGMATVLQPIGRRPGAGTGGWLAQDKDKANLRLLREQDHLRDMQRYMRGMLAHLNCTRYIDRAFGLFDVVRRASVERTNRIRAFWKEHEARMAHSSHADARAGDTDNSRGSRRVAPKLFNWGLKARALALACVYATIATAEPDSLISLQQVINASAEDTAGTGAGPSSADRNALSYRKVVKRLRLVREFGGEGFARIREDAPRFYLHAALDFFEHLSEALHGASSASTSASCKGKERVSDAAHARLSHDPSLGSLSGELADFLAHVRFPRARTLAVQLARTLEEANYPALPGPTRSIDQGQPTARESSMHMDLTAYAIVMWAMEASGRLAGPQMELISLSECARLGGTGGLELLRKRVTMKQVRPSAVADGSLTSSDEDVEDRPSATSSKSTLQLRYSDIRKILNDSAKHIPWVLSASILASGRRRNQPPKKATSKGKGSAAAVVDVDSALDMSRLDIIRWLSDILAFRIAASRRKESYDHRKIVTTSHASKTTVDGMDTASEVVAAQLGACPPTPPPFDLTTIQRKDSHAVSRLRQRLTARNHAEEGIEDLDAALDTALAEARDETERDAILFDSDEDPDELYLRSEAERAVREAVMREDGVWDLDEARMRREEEKERERAERAERRKSKVLFNVGAANGSGKGKRKRVGRKGASASSKRQRRAAQRENGAASGRVQSEFSGKEEEEEEEEEEEDNDDEDAENASGRSTHVLDADWARPLDLTLQTEGWSDSSDEGEDESEEEDEDEDEEYDSET</sequence>
<evidence type="ECO:0000256" key="2">
    <source>
        <dbReference type="SAM" id="MobiDB-lite"/>
    </source>
</evidence>
<evidence type="ECO:0000256" key="1">
    <source>
        <dbReference type="SAM" id="Coils"/>
    </source>
</evidence>
<keyword evidence="4" id="KW-1185">Reference proteome</keyword>
<name>A0AAN6GAK6_9BASI</name>
<feature type="compositionally biased region" description="Acidic residues" evidence="2">
    <location>
        <begin position="784"/>
        <end position="807"/>
    </location>
</feature>
<evidence type="ECO:0000313" key="3">
    <source>
        <dbReference type="EMBL" id="KAK0530136.1"/>
    </source>
</evidence>
<feature type="compositionally biased region" description="Basic and acidic residues" evidence="2">
    <location>
        <begin position="662"/>
        <end position="677"/>
    </location>
</feature>
<dbReference type="EMBL" id="JAPDMQ010000223">
    <property type="protein sequence ID" value="KAK0530136.1"/>
    <property type="molecule type" value="Genomic_DNA"/>
</dbReference>
<comment type="caution">
    <text evidence="3">The sequence shown here is derived from an EMBL/GenBank/DDBJ whole genome shotgun (WGS) entry which is preliminary data.</text>
</comment>
<dbReference type="Proteomes" id="UP001176521">
    <property type="component" value="Unassembled WGS sequence"/>
</dbReference>
<feature type="compositionally biased region" description="Acidic residues" evidence="2">
    <location>
        <begin position="736"/>
        <end position="754"/>
    </location>
</feature>
<protein>
    <submittedName>
        <fullName evidence="3">Uncharacterized protein</fullName>
    </submittedName>
</protein>
<evidence type="ECO:0000313" key="4">
    <source>
        <dbReference type="Proteomes" id="UP001176521"/>
    </source>
</evidence>
<organism evidence="3 4">
    <name type="scientific">Tilletia horrida</name>
    <dbReference type="NCBI Taxonomy" id="155126"/>
    <lineage>
        <taxon>Eukaryota</taxon>
        <taxon>Fungi</taxon>
        <taxon>Dikarya</taxon>
        <taxon>Basidiomycota</taxon>
        <taxon>Ustilaginomycotina</taxon>
        <taxon>Exobasidiomycetes</taxon>
        <taxon>Tilletiales</taxon>
        <taxon>Tilletiaceae</taxon>
        <taxon>Tilletia</taxon>
    </lineage>
</organism>
<feature type="coiled-coil region" evidence="1">
    <location>
        <begin position="593"/>
        <end position="620"/>
    </location>
</feature>
<reference evidence="3" key="1">
    <citation type="journal article" date="2023" name="PhytoFront">
        <title>Draft Genome Resources of Seven Strains of Tilletia horrida, Causal Agent of Kernel Smut of Rice.</title>
        <authorList>
            <person name="Khanal S."/>
            <person name="Antony Babu S."/>
            <person name="Zhou X.G."/>
        </authorList>
    </citation>
    <scope>NUCLEOTIDE SEQUENCE</scope>
    <source>
        <strain evidence="3">TX3</strain>
    </source>
</reference>
<feature type="region of interest" description="Disordered" evidence="2">
    <location>
        <begin position="662"/>
        <end position="807"/>
    </location>
</feature>
<accession>A0AAN6GAK6</accession>